<feature type="domain" description="DUF3885" evidence="1">
    <location>
        <begin position="2"/>
        <end position="186"/>
    </location>
</feature>
<evidence type="ECO:0000259" key="1">
    <source>
        <dbReference type="Pfam" id="PF13021"/>
    </source>
</evidence>
<organism evidence="2 3">
    <name type="scientific">Sporosarcina jeotgali</name>
    <dbReference type="NCBI Taxonomy" id="3020056"/>
    <lineage>
        <taxon>Bacteria</taxon>
        <taxon>Bacillati</taxon>
        <taxon>Bacillota</taxon>
        <taxon>Bacilli</taxon>
        <taxon>Bacillales</taxon>
        <taxon>Caryophanaceae</taxon>
        <taxon>Sporosarcina</taxon>
    </lineage>
</organism>
<dbReference type="Pfam" id="PF13021">
    <property type="entry name" value="DUF3885"/>
    <property type="match status" value="1"/>
</dbReference>
<protein>
    <submittedName>
        <fullName evidence="2">DUF3885 domain-containing protein</fullName>
    </submittedName>
</protein>
<reference evidence="2 3" key="1">
    <citation type="submission" date="2023-01" db="EMBL/GenBank/DDBJ databases">
        <title>Sporosarcina sp. nov., isolated from Korean tranditional fermented seafood 'Jeotgal'.</title>
        <authorList>
            <person name="Yang A.-I."/>
        </authorList>
    </citation>
    <scope>NUCLEOTIDE SEQUENCE [LARGE SCALE GENOMIC DNA]</scope>
    <source>
        <strain evidence="2 3">B2O-1</strain>
    </source>
</reference>
<name>A0ABZ0KU26_9BACL</name>
<keyword evidence="3" id="KW-1185">Reference proteome</keyword>
<dbReference type="EMBL" id="CP116341">
    <property type="protein sequence ID" value="WOV83641.1"/>
    <property type="molecule type" value="Genomic_DNA"/>
</dbReference>
<gene>
    <name evidence="2" type="ORF">PGH26_12225</name>
</gene>
<dbReference type="Proteomes" id="UP001303532">
    <property type="component" value="Chromosome"/>
</dbReference>
<dbReference type="InterPro" id="IPR024976">
    <property type="entry name" value="DUF3885"/>
</dbReference>
<sequence length="203" mass="24110">MFPAWDKGLRFELSEPGAHIDDASGLKQAIHRSVALFDEVFRDEDDLLVVADVFTKKSHDFFEKRPLTTYRTFVKTQEVLDQVRHELITEPRSSDGDEMITHRFLQPCRKSDLRYDLMLETKCFEQERLPITGLMKEPDSRFQLYYLNKTRNIIYHLFSERGCDIIASDIEQIRPLYEMYTDWIEDDHRTLMDTRFKQTDASS</sequence>
<accession>A0ABZ0KU26</accession>
<proteinExistence type="predicted"/>
<evidence type="ECO:0000313" key="3">
    <source>
        <dbReference type="Proteomes" id="UP001303532"/>
    </source>
</evidence>
<evidence type="ECO:0000313" key="2">
    <source>
        <dbReference type="EMBL" id="WOV83641.1"/>
    </source>
</evidence>